<organism evidence="3 4">
    <name type="scientific">Stenotrophomonas koreensis</name>
    <dbReference type="NCBI Taxonomy" id="266128"/>
    <lineage>
        <taxon>Bacteria</taxon>
        <taxon>Pseudomonadati</taxon>
        <taxon>Pseudomonadota</taxon>
        <taxon>Gammaproteobacteria</taxon>
        <taxon>Lysobacterales</taxon>
        <taxon>Lysobacteraceae</taxon>
        <taxon>Stenotrophomonas</taxon>
    </lineage>
</organism>
<dbReference type="EMBL" id="JACIUV010000005">
    <property type="protein sequence ID" value="MBB1117753.1"/>
    <property type="molecule type" value="Genomic_DNA"/>
</dbReference>
<dbReference type="InterPro" id="IPR041698">
    <property type="entry name" value="Methyltransf_25"/>
</dbReference>
<sequence length="261" mass="29164">MGTDRDWQSWGEKSPYYGVLSSSRFSAARLDECAESEFFESGEAHVRAVFDAIERREGKTWRPELAADIGCGVGRLAMPIATRSGRVFAVDVSPAMLAEIKYNCSRFGVLNLTPLASDDALSRLPGVVDFIHSYLVLQHIPTRRGMGLIREMAGRVSNGGYLAFQVYVGCNASAWLRALVRLRYWLPPVNWLRNVVRGRPLFERPMQLNVYPLGEIVSILRRSGFSVTEFHLDEEAGGDFESVFILAKRSEAGASIYNVYS</sequence>
<gene>
    <name evidence="3" type="ORF">H4O09_11895</name>
</gene>
<dbReference type="Gene3D" id="3.40.50.150">
    <property type="entry name" value="Vaccinia Virus protein VP39"/>
    <property type="match status" value="1"/>
</dbReference>
<dbReference type="Proteomes" id="UP000550609">
    <property type="component" value="Unassembled WGS sequence"/>
</dbReference>
<accession>A0A7W3YWB9</accession>
<feature type="domain" description="Methyltransferase" evidence="2">
    <location>
        <begin position="67"/>
        <end position="160"/>
    </location>
</feature>
<protein>
    <submittedName>
        <fullName evidence="3">Class I SAM-dependent methyltransferase</fullName>
    </submittedName>
</protein>
<dbReference type="AlphaFoldDB" id="A0A7W3YWB9"/>
<name>A0A7W3YWB9_9GAMM</name>
<dbReference type="Pfam" id="PF13649">
    <property type="entry name" value="Methyltransf_25"/>
    <property type="match status" value="1"/>
</dbReference>
<keyword evidence="1" id="KW-0808">Transferase</keyword>
<comment type="caution">
    <text evidence="3">The sequence shown here is derived from an EMBL/GenBank/DDBJ whole genome shotgun (WGS) entry which is preliminary data.</text>
</comment>
<keyword evidence="3" id="KW-0489">Methyltransferase</keyword>
<dbReference type="SUPFAM" id="SSF53335">
    <property type="entry name" value="S-adenosyl-L-methionine-dependent methyltransferases"/>
    <property type="match status" value="1"/>
</dbReference>
<evidence type="ECO:0000259" key="2">
    <source>
        <dbReference type="Pfam" id="PF13649"/>
    </source>
</evidence>
<proteinExistence type="predicted"/>
<dbReference type="InterPro" id="IPR029063">
    <property type="entry name" value="SAM-dependent_MTases_sf"/>
</dbReference>
<reference evidence="3 4" key="1">
    <citation type="submission" date="2020-08" db="EMBL/GenBank/DDBJ databases">
        <title>Stenotrophomonas sp. W1S232.</title>
        <authorList>
            <person name="Deng Y."/>
        </authorList>
    </citation>
    <scope>NUCLEOTIDE SEQUENCE [LARGE SCALE GENOMIC DNA]</scope>
    <source>
        <strain evidence="3 4">W1S232</strain>
    </source>
</reference>
<evidence type="ECO:0000313" key="3">
    <source>
        <dbReference type="EMBL" id="MBB1117753.1"/>
    </source>
</evidence>
<dbReference type="PANTHER" id="PTHR43861">
    <property type="entry name" value="TRANS-ACONITATE 2-METHYLTRANSFERASE-RELATED"/>
    <property type="match status" value="1"/>
</dbReference>
<dbReference type="GO" id="GO:0032259">
    <property type="term" value="P:methylation"/>
    <property type="evidence" value="ECO:0007669"/>
    <property type="project" value="UniProtKB-KW"/>
</dbReference>
<dbReference type="CDD" id="cd02440">
    <property type="entry name" value="AdoMet_MTases"/>
    <property type="match status" value="1"/>
</dbReference>
<evidence type="ECO:0000313" key="4">
    <source>
        <dbReference type="Proteomes" id="UP000550609"/>
    </source>
</evidence>
<evidence type="ECO:0000256" key="1">
    <source>
        <dbReference type="ARBA" id="ARBA00022679"/>
    </source>
</evidence>
<dbReference type="PANTHER" id="PTHR43861:SF3">
    <property type="entry name" value="PUTATIVE (AFU_ORTHOLOGUE AFUA_2G14390)-RELATED"/>
    <property type="match status" value="1"/>
</dbReference>
<dbReference type="RefSeq" id="WP_182622736.1">
    <property type="nucleotide sequence ID" value="NZ_JACIUV010000005.1"/>
</dbReference>
<dbReference type="GO" id="GO:0008168">
    <property type="term" value="F:methyltransferase activity"/>
    <property type="evidence" value="ECO:0007669"/>
    <property type="project" value="UniProtKB-KW"/>
</dbReference>